<dbReference type="Gene3D" id="3.40.50.10540">
    <property type="entry name" value="Crotonobetainyl-coa:carnitine coa-transferase, domain 1"/>
    <property type="match status" value="1"/>
</dbReference>
<dbReference type="InterPro" id="IPR052985">
    <property type="entry name" value="CoA-trans_III_biosynth/detox"/>
</dbReference>
<evidence type="ECO:0000256" key="1">
    <source>
        <dbReference type="ARBA" id="ARBA00008383"/>
    </source>
</evidence>
<accession>A0A8H8S641</accession>
<evidence type="ECO:0000313" key="2">
    <source>
        <dbReference type="EMBL" id="TVY47375.1"/>
    </source>
</evidence>
<evidence type="ECO:0000313" key="3">
    <source>
        <dbReference type="Proteomes" id="UP000443090"/>
    </source>
</evidence>
<dbReference type="Proteomes" id="UP000443090">
    <property type="component" value="Unassembled WGS sequence"/>
</dbReference>
<dbReference type="AlphaFoldDB" id="A0A8H8S641"/>
<keyword evidence="2" id="KW-0808">Transferase</keyword>
<dbReference type="GO" id="GO:0016740">
    <property type="term" value="F:transferase activity"/>
    <property type="evidence" value="ECO:0007669"/>
    <property type="project" value="UniProtKB-KW"/>
</dbReference>
<dbReference type="Pfam" id="PF02515">
    <property type="entry name" value="CoA_transf_3"/>
    <property type="match status" value="1"/>
</dbReference>
<dbReference type="SUPFAM" id="SSF89796">
    <property type="entry name" value="CoA-transferase family III (CaiB/BaiF)"/>
    <property type="match status" value="2"/>
</dbReference>
<protein>
    <submittedName>
        <fullName evidence="2">Succinyl-CoA--L-malate CoA-transferase beta subunit</fullName>
    </submittedName>
</protein>
<dbReference type="PANTHER" id="PTHR48229:SF1">
    <property type="entry name" value="ALPHA METHYLACYL-COA RACEMASE-RELATED"/>
    <property type="match status" value="1"/>
</dbReference>
<name>A0A8H8S641_9HELO</name>
<comment type="similarity">
    <text evidence="1">Belongs to the CoA-transferase III family.</text>
</comment>
<comment type="caution">
    <text evidence="2">The sequence shown here is derived from an EMBL/GenBank/DDBJ whole genome shotgun (WGS) entry which is preliminary data.</text>
</comment>
<proteinExistence type="inferred from homology"/>
<dbReference type="OrthoDB" id="2308815at2759"/>
<sequence length="537" mass="59242">MANSYDVQAEALRILEDCLLADQRLALPPNVREACKKVKFFGDSKPFIPTPCKITESCAALSALVGGLASAVASARYGIELQNIDIDTDKATLFIMSVMLPTVEGTSFLQCKEIRAALSEADIYNMDKPIHRQCTNVYKTKDDRWYHLHGSMNAGPTMRMLGVAEQDVTTEVAQKIYTEEVAKWDSTEIEKTANEQFLQAGTVCNTVEEFFASPHGKIMSEEPLYTSTPIKAPQMKWPSSEPGHKSLAGIKVLDFSRVIAAPVASKLLAVLGADVLKLSYTGNPEIDILMVDMSTGKRDANVNMKTEAGKAAFRSLVKDADIVIDGFRPGALEKLGFSSAALREINPSLIYMRENCYGFKGPLADRSGWQQISDCVVGISWLQGKFLGLDEPVVPLLPNSDYQTGLIGAAAAIQALLARTKSAVTFDIDFTLTQFNIWYYRLGQYDAEQSAALIARNPGFSVRHYDEMTSLLAKSYKGLQVSRPGLIEREDFYVHMSGKEWGVGDMKVLKPPFDLEVSELEWSVPSGIRGRSKPEWL</sequence>
<reference evidence="2 3" key="1">
    <citation type="submission" date="2018-05" db="EMBL/GenBank/DDBJ databases">
        <title>Genome sequencing and assembly of the regulated plant pathogen Lachnellula willkommii and related sister species for the development of diagnostic species identification markers.</title>
        <authorList>
            <person name="Giroux E."/>
            <person name="Bilodeau G."/>
        </authorList>
    </citation>
    <scope>NUCLEOTIDE SEQUENCE [LARGE SCALE GENOMIC DNA]</scope>
    <source>
        <strain evidence="2 3">CBS 160.35</strain>
    </source>
</reference>
<dbReference type="InterPro" id="IPR003673">
    <property type="entry name" value="CoA-Trfase_fam_III"/>
</dbReference>
<keyword evidence="3" id="KW-1185">Reference proteome</keyword>
<gene>
    <name evidence="2" type="primary">smtB_0</name>
    <name evidence="2" type="ORF">LOCC1_G007026</name>
</gene>
<dbReference type="InterPro" id="IPR023606">
    <property type="entry name" value="CoA-Trfase_III_dom_1_sf"/>
</dbReference>
<dbReference type="PANTHER" id="PTHR48229">
    <property type="entry name" value="CAIB/BAIF FAMILY ENZYME (AFU_ORTHOLOGUE AFUA_1G05360)-RELATED"/>
    <property type="match status" value="1"/>
</dbReference>
<dbReference type="EMBL" id="QGMI01000096">
    <property type="protein sequence ID" value="TVY47375.1"/>
    <property type="molecule type" value="Genomic_DNA"/>
</dbReference>
<organism evidence="2 3">
    <name type="scientific">Lachnellula occidentalis</name>
    <dbReference type="NCBI Taxonomy" id="215460"/>
    <lineage>
        <taxon>Eukaryota</taxon>
        <taxon>Fungi</taxon>
        <taxon>Dikarya</taxon>
        <taxon>Ascomycota</taxon>
        <taxon>Pezizomycotina</taxon>
        <taxon>Leotiomycetes</taxon>
        <taxon>Helotiales</taxon>
        <taxon>Lachnaceae</taxon>
        <taxon>Lachnellula</taxon>
    </lineage>
</organism>